<protein>
    <submittedName>
        <fullName evidence="3">Uncharacterized protein</fullName>
    </submittedName>
</protein>
<dbReference type="InParanoid" id="A0A1E7FHU7"/>
<dbReference type="AlphaFoldDB" id="A0A1E7FHU7"/>
<feature type="compositionally biased region" description="Acidic residues" evidence="2">
    <location>
        <begin position="655"/>
        <end position="664"/>
    </location>
</feature>
<proteinExistence type="predicted"/>
<reference evidence="3 4" key="1">
    <citation type="submission" date="2016-09" db="EMBL/GenBank/DDBJ databases">
        <title>Extensive genetic diversity and differential bi-allelic expression allows diatom success in the polar Southern Ocean.</title>
        <authorList>
            <consortium name="DOE Joint Genome Institute"/>
            <person name="Mock T."/>
            <person name="Otillar R.P."/>
            <person name="Strauss J."/>
            <person name="Dupont C."/>
            <person name="Frickenhaus S."/>
            <person name="Maumus F."/>
            <person name="Mcmullan M."/>
            <person name="Sanges R."/>
            <person name="Schmutz J."/>
            <person name="Toseland A."/>
            <person name="Valas R."/>
            <person name="Veluchamy A."/>
            <person name="Ward B.J."/>
            <person name="Allen A."/>
            <person name="Barry K."/>
            <person name="Falciatore A."/>
            <person name="Ferrante M."/>
            <person name="Fortunato A.E."/>
            <person name="Gloeckner G."/>
            <person name="Gruber A."/>
            <person name="Hipkin R."/>
            <person name="Janech M."/>
            <person name="Kroth P."/>
            <person name="Leese F."/>
            <person name="Lindquist E."/>
            <person name="Lyon B.R."/>
            <person name="Martin J."/>
            <person name="Mayer C."/>
            <person name="Parker M."/>
            <person name="Quesneville H."/>
            <person name="Raymond J."/>
            <person name="Uhlig C."/>
            <person name="Valentin K.U."/>
            <person name="Worden A.Z."/>
            <person name="Armbrust E.V."/>
            <person name="Bowler C."/>
            <person name="Green B."/>
            <person name="Moulton V."/>
            <person name="Van Oosterhout C."/>
            <person name="Grigoriev I."/>
        </authorList>
    </citation>
    <scope>NUCLEOTIDE SEQUENCE [LARGE SCALE GENOMIC DNA]</scope>
    <source>
        <strain evidence="3 4">CCMP1102</strain>
    </source>
</reference>
<evidence type="ECO:0000313" key="4">
    <source>
        <dbReference type="Proteomes" id="UP000095751"/>
    </source>
</evidence>
<evidence type="ECO:0000256" key="1">
    <source>
        <dbReference type="PROSITE-ProRule" id="PRU00023"/>
    </source>
</evidence>
<dbReference type="Proteomes" id="UP000095751">
    <property type="component" value="Unassembled WGS sequence"/>
</dbReference>
<feature type="compositionally biased region" description="Low complexity" evidence="2">
    <location>
        <begin position="189"/>
        <end position="205"/>
    </location>
</feature>
<dbReference type="InterPro" id="IPR036770">
    <property type="entry name" value="Ankyrin_rpt-contain_sf"/>
</dbReference>
<feature type="compositionally biased region" description="Basic residues" evidence="2">
    <location>
        <begin position="670"/>
        <end position="679"/>
    </location>
</feature>
<keyword evidence="4" id="KW-1185">Reference proteome</keyword>
<feature type="compositionally biased region" description="Polar residues" evidence="2">
    <location>
        <begin position="170"/>
        <end position="181"/>
    </location>
</feature>
<evidence type="ECO:0000313" key="3">
    <source>
        <dbReference type="EMBL" id="OEU17751.1"/>
    </source>
</evidence>
<feature type="repeat" description="ANK" evidence="1">
    <location>
        <begin position="514"/>
        <end position="546"/>
    </location>
</feature>
<feature type="region of interest" description="Disordered" evidence="2">
    <location>
        <begin position="170"/>
        <end position="207"/>
    </location>
</feature>
<evidence type="ECO:0000256" key="2">
    <source>
        <dbReference type="SAM" id="MobiDB-lite"/>
    </source>
</evidence>
<feature type="compositionally biased region" description="Low complexity" evidence="2">
    <location>
        <begin position="143"/>
        <end position="154"/>
    </location>
</feature>
<dbReference type="PROSITE" id="PS50088">
    <property type="entry name" value="ANK_REPEAT"/>
    <property type="match status" value="1"/>
</dbReference>
<keyword evidence="1" id="KW-0040">ANK repeat</keyword>
<accession>A0A1E7FHU7</accession>
<feature type="compositionally biased region" description="Polar residues" evidence="2">
    <location>
        <begin position="105"/>
        <end position="114"/>
    </location>
</feature>
<sequence>MTTASATMMTTTTTDRQAEAIITLLETFQPRIALQPYLTQLRRIVIDLETSSTSLFPLVVESSAASSASSSSSVLVEKNLGQTLHGHHDDDDGIRVIAHFPHLMRQQSDEASQSKPHHAIDEKRNSYSNNKRINDGSGGDNNSRTSSYRTVTTVKKNQSVTGCSKLLNNILTSTSSPNNNNDRPKPRSKSTPKTTTTPSSSLPSRQYWDAVDDRYMPSSSSSSSSSSVVFQEVLNEATIVAKILEFDGSLALYYKNYDLIVGYKNPLRRRRRSRTTSITRSFKNRHTGTKELAFVNKTFYSLIIGPDGLKAWKALQKLHITHKRKYAKEVIGNYPKYSSSLAKLFAVVICNDAIEFEYMLSKYIISIQQGTSINNHGGNDVFGMALTEYVKGDEHTIGGGDRTMGIPTGHPFLNCCSCWNAKECDYTTLLAELAYNAVICGATDVLGVLSSRHNTLYGTEFGPTTGGQTLLGEIVAYACTQPCCLEEIADGTRTLMSNQLVDDQEDLHTNQRGSFGNSLHLAAAKGDRELVNALLDIGYDPSIRCDHRAVLFAEELRQQKGYNGDFHVNGDHNNKLWLPEDWARVRGHTRVTRLLEKIRKELQPDTQPQLQPHHNIASLENSKTKKSYDDESGSSSVYTSNSDSDSDSSYGTYDSNEETTDYDTENSNRSHSRRRSRRR</sequence>
<dbReference type="OrthoDB" id="10573848at2759"/>
<dbReference type="Gene3D" id="1.25.40.20">
    <property type="entry name" value="Ankyrin repeat-containing domain"/>
    <property type="match status" value="1"/>
</dbReference>
<dbReference type="InterPro" id="IPR002110">
    <property type="entry name" value="Ankyrin_rpt"/>
</dbReference>
<feature type="compositionally biased region" description="Low complexity" evidence="2">
    <location>
        <begin position="633"/>
        <end position="654"/>
    </location>
</feature>
<dbReference type="KEGG" id="fcy:FRACYDRAFT_238176"/>
<feature type="region of interest" description="Disordered" evidence="2">
    <location>
        <begin position="105"/>
        <end position="155"/>
    </location>
</feature>
<name>A0A1E7FHU7_9STRA</name>
<organism evidence="3 4">
    <name type="scientific">Fragilariopsis cylindrus CCMP1102</name>
    <dbReference type="NCBI Taxonomy" id="635003"/>
    <lineage>
        <taxon>Eukaryota</taxon>
        <taxon>Sar</taxon>
        <taxon>Stramenopiles</taxon>
        <taxon>Ochrophyta</taxon>
        <taxon>Bacillariophyta</taxon>
        <taxon>Bacillariophyceae</taxon>
        <taxon>Bacillariophycidae</taxon>
        <taxon>Bacillariales</taxon>
        <taxon>Bacillariaceae</taxon>
        <taxon>Fragilariopsis</taxon>
    </lineage>
</organism>
<gene>
    <name evidence="3" type="ORF">FRACYDRAFT_238176</name>
</gene>
<feature type="region of interest" description="Disordered" evidence="2">
    <location>
        <begin position="602"/>
        <end position="679"/>
    </location>
</feature>
<dbReference type="SUPFAM" id="SSF48403">
    <property type="entry name" value="Ankyrin repeat"/>
    <property type="match status" value="1"/>
</dbReference>
<dbReference type="EMBL" id="KV784357">
    <property type="protein sequence ID" value="OEU17751.1"/>
    <property type="molecule type" value="Genomic_DNA"/>
</dbReference>